<dbReference type="Gene3D" id="1.20.1250.20">
    <property type="entry name" value="MFS general substrate transporter like domains"/>
    <property type="match status" value="2"/>
</dbReference>
<feature type="transmembrane region" description="Helical" evidence="3">
    <location>
        <begin position="373"/>
        <end position="397"/>
    </location>
</feature>
<dbReference type="InterPro" id="IPR020846">
    <property type="entry name" value="MFS_dom"/>
</dbReference>
<dbReference type="AlphaFoldDB" id="A0A9P0QLS0"/>
<feature type="transmembrane region" description="Helical" evidence="3">
    <location>
        <begin position="87"/>
        <end position="107"/>
    </location>
</feature>
<dbReference type="InterPro" id="IPR011701">
    <property type="entry name" value="MFS"/>
</dbReference>
<proteinExistence type="predicted"/>
<comment type="caution">
    <text evidence="5">The sequence shown here is derived from an EMBL/GenBank/DDBJ whole genome shotgun (WGS) entry which is preliminary data.</text>
</comment>
<feature type="domain" description="Major facilitator superfamily (MFS) profile" evidence="4">
    <location>
        <begin position="366"/>
        <end position="555"/>
    </location>
</feature>
<feature type="transmembrane region" description="Helical" evidence="3">
    <location>
        <begin position="215"/>
        <end position="240"/>
    </location>
</feature>
<feature type="transmembrane region" description="Helical" evidence="3">
    <location>
        <begin position="50"/>
        <end position="75"/>
    </location>
</feature>
<dbReference type="PROSITE" id="PS50850">
    <property type="entry name" value="MFS"/>
    <property type="match status" value="1"/>
</dbReference>
<reference evidence="5" key="1">
    <citation type="submission" date="2022-03" db="EMBL/GenBank/DDBJ databases">
        <authorList>
            <person name="Legras J.-L."/>
            <person name="Devillers H."/>
            <person name="Grondin C."/>
        </authorList>
    </citation>
    <scope>NUCLEOTIDE SEQUENCE</scope>
    <source>
        <strain evidence="5">CLIB 1423</strain>
    </source>
</reference>
<organism evidence="5 6">
    <name type="scientific">[Candida] railenensis</name>
    <dbReference type="NCBI Taxonomy" id="45579"/>
    <lineage>
        <taxon>Eukaryota</taxon>
        <taxon>Fungi</taxon>
        <taxon>Dikarya</taxon>
        <taxon>Ascomycota</taxon>
        <taxon>Saccharomycotina</taxon>
        <taxon>Pichiomycetes</taxon>
        <taxon>Debaryomycetaceae</taxon>
        <taxon>Kurtzmaniella</taxon>
    </lineage>
</organism>
<dbReference type="GO" id="GO:0022857">
    <property type="term" value="F:transmembrane transporter activity"/>
    <property type="evidence" value="ECO:0007669"/>
    <property type="project" value="InterPro"/>
</dbReference>
<feature type="transmembrane region" description="Helical" evidence="3">
    <location>
        <begin position="435"/>
        <end position="454"/>
    </location>
</feature>
<keyword evidence="3" id="KW-1133">Transmembrane helix</keyword>
<protein>
    <submittedName>
        <fullName evidence="5">Uncharacterized membrane protein</fullName>
    </submittedName>
</protein>
<dbReference type="SUPFAM" id="SSF103473">
    <property type="entry name" value="MFS general substrate transporter"/>
    <property type="match status" value="1"/>
</dbReference>
<dbReference type="CDD" id="cd06174">
    <property type="entry name" value="MFS"/>
    <property type="match status" value="1"/>
</dbReference>
<name>A0A9P0QLS0_9ASCO</name>
<evidence type="ECO:0000259" key="4">
    <source>
        <dbReference type="PROSITE" id="PS50850"/>
    </source>
</evidence>
<evidence type="ECO:0000256" key="3">
    <source>
        <dbReference type="SAM" id="Phobius"/>
    </source>
</evidence>
<accession>A0A9P0QLS0</accession>
<feature type="compositionally biased region" description="Acidic residues" evidence="2">
    <location>
        <begin position="301"/>
        <end position="310"/>
    </location>
</feature>
<keyword evidence="6" id="KW-1185">Reference proteome</keyword>
<dbReference type="GO" id="GO:0000329">
    <property type="term" value="C:fungal-type vacuole membrane"/>
    <property type="evidence" value="ECO:0007669"/>
    <property type="project" value="TreeGrafter"/>
</dbReference>
<comment type="subcellular location">
    <subcellularLocation>
        <location evidence="1">Membrane</location>
        <topology evidence="1">Multi-pass membrane protein</topology>
    </subcellularLocation>
</comment>
<gene>
    <name evidence="5" type="ORF">CLIB1423_02S07140</name>
</gene>
<dbReference type="OrthoDB" id="10027823at2759"/>
<feature type="transmembrane region" description="Helical" evidence="3">
    <location>
        <begin position="409"/>
        <end position="428"/>
    </location>
</feature>
<dbReference type="Proteomes" id="UP000837801">
    <property type="component" value="Unassembled WGS sequence"/>
</dbReference>
<sequence length="555" mass="61954">MPLDAEQLLSSHLNKDAHQGGSLWTRARRMTGVFSEELGFNSLMSCSRDIYLIIFMRMIRLVAFHGVQLILIIYLKELEFDDRLVGLFMTITHLGDLITSFFLSVIADNVGRRAIFKFSSVVMGLTGVAFLLVKTHGLLIFISFIGIMTPGGDVGPFKSIESSSLASLVPYEKRSDIYAWYGFLAKCFASLGILSAGYLIYFAEQVYGLSVIDSYRTIFVSYVVIAVLMYISSVLLSPAVEWENETKKYKHVVVVTEDDEEEEITVERSRSEDVPQNEDTNSGEDEGEVEGQGQGQSQGEAECEDQDEDHEQTHLLSHRTSQYSLLSSHSRVSVHSRISHGSRIIVESVLDKIKTTNLFPKLSHKSYITVLKLSLLFGLDAFASSFIGGSWQIYYILHKFKVQPSEVGSMFFVTGLIAGFMSLLGSTLCKRIGPIATMVITHLPASLLIMVLPIPRNLSLTFGVLVLRSCVQSMDAAPKQVFLTAIVPPNERTSVIGWVHVVQTLCHTVGPSIAGFFLSWDKQWISFVIAGILKVTYDMGIMVTFMHMNRQHVYE</sequence>
<dbReference type="PANTHER" id="PTHR23520:SF5">
    <property type="entry name" value="TRANSPORTER, PUTATIVE (AFU_ORTHOLOGUE AFUA_3G04000)-RELATED"/>
    <property type="match status" value="1"/>
</dbReference>
<evidence type="ECO:0000313" key="5">
    <source>
        <dbReference type="EMBL" id="CAH2350876.1"/>
    </source>
</evidence>
<dbReference type="EMBL" id="CAKXYY010000002">
    <property type="protein sequence ID" value="CAH2350876.1"/>
    <property type="molecule type" value="Genomic_DNA"/>
</dbReference>
<evidence type="ECO:0000256" key="2">
    <source>
        <dbReference type="SAM" id="MobiDB-lite"/>
    </source>
</evidence>
<feature type="transmembrane region" description="Helical" evidence="3">
    <location>
        <begin position="178"/>
        <end position="203"/>
    </location>
</feature>
<dbReference type="PANTHER" id="PTHR23520">
    <property type="entry name" value="TRANSPORTER, PUTATIVE (AFU_ORTHOLOGUE AFUA_3G04000)-RELATED"/>
    <property type="match status" value="1"/>
</dbReference>
<dbReference type="InterPro" id="IPR036259">
    <property type="entry name" value="MFS_trans_sf"/>
</dbReference>
<evidence type="ECO:0000256" key="1">
    <source>
        <dbReference type="ARBA" id="ARBA00004141"/>
    </source>
</evidence>
<feature type="transmembrane region" description="Helical" evidence="3">
    <location>
        <begin position="524"/>
        <end position="545"/>
    </location>
</feature>
<evidence type="ECO:0000313" key="6">
    <source>
        <dbReference type="Proteomes" id="UP000837801"/>
    </source>
</evidence>
<feature type="region of interest" description="Disordered" evidence="2">
    <location>
        <begin position="260"/>
        <end position="313"/>
    </location>
</feature>
<feature type="transmembrane region" description="Helical" evidence="3">
    <location>
        <begin position="114"/>
        <end position="132"/>
    </location>
</feature>
<keyword evidence="3" id="KW-0472">Membrane</keyword>
<keyword evidence="3" id="KW-0812">Transmembrane</keyword>
<dbReference type="Pfam" id="PF07690">
    <property type="entry name" value="MFS_1"/>
    <property type="match status" value="2"/>
</dbReference>